<evidence type="ECO:0000313" key="1">
    <source>
        <dbReference type="EMBL" id="KTT70166.1"/>
    </source>
</evidence>
<dbReference type="PATRIC" id="fig|33051.3.peg.2828"/>
<comment type="caution">
    <text evidence="1">The sequence shown here is derived from an EMBL/GenBank/DDBJ whole genome shotgun (WGS) entry which is preliminary data.</text>
</comment>
<sequence length="313" mass="32635">MGRPLGINLVMNAVAETSYGLTPATNFFKLPLVSHSMGEEQGLIEDDQLGFGREGLDPVYDVVTNDGDIVIPVDLRAIGFWLRQTFGPPTTTGPVNGKYTHVFTSGAASLPSTSIEMGNPDEPSWSTNYGAVVNSLKISLSRSGMLNATLSLIAQGETDPVAASIAGVTTQLRGPRFAQAVGNITVEGATAADIVSADLSFSNNLDKVEVIRSDGRIAGVDPGKAMTSGSLTARGPRGTLFTKARAKLPASVSFGWTQDGGSLVFSLPRVFLPKPKRPVAGPKGIQATFNYQASGASGAQLTTTLVNDVASYA</sequence>
<proteinExistence type="predicted"/>
<reference evidence="1 2" key="1">
    <citation type="journal article" date="2016" name="Front. Microbiol.">
        <title>Genomic Resource of Rice Seed Associated Bacteria.</title>
        <authorList>
            <person name="Midha S."/>
            <person name="Bansal K."/>
            <person name="Sharma S."/>
            <person name="Kumar N."/>
            <person name="Patil P.P."/>
            <person name="Chaudhry V."/>
            <person name="Patil P.B."/>
        </authorList>
    </citation>
    <scope>NUCLEOTIDE SEQUENCE [LARGE SCALE GENOMIC DNA]</scope>
    <source>
        <strain evidence="1 2">NS319</strain>
    </source>
</reference>
<dbReference type="EMBL" id="LDTD01000056">
    <property type="protein sequence ID" value="KTT70166.1"/>
    <property type="molecule type" value="Genomic_DNA"/>
</dbReference>
<dbReference type="Proteomes" id="UP000072867">
    <property type="component" value="Unassembled WGS sequence"/>
</dbReference>
<name>A0A147HYZ6_9SPHN</name>
<evidence type="ECO:0000313" key="2">
    <source>
        <dbReference type="Proteomes" id="UP000072867"/>
    </source>
</evidence>
<dbReference type="AlphaFoldDB" id="A0A147HYZ6"/>
<dbReference type="InterPro" id="IPR044000">
    <property type="entry name" value="Phage_tube_2"/>
</dbReference>
<organism evidence="1 2">
    <name type="scientific">Sphingomonas sanguinis</name>
    <dbReference type="NCBI Taxonomy" id="33051"/>
    <lineage>
        <taxon>Bacteria</taxon>
        <taxon>Pseudomonadati</taxon>
        <taxon>Pseudomonadota</taxon>
        <taxon>Alphaproteobacteria</taxon>
        <taxon>Sphingomonadales</taxon>
        <taxon>Sphingomonadaceae</taxon>
        <taxon>Sphingomonas</taxon>
    </lineage>
</organism>
<protein>
    <submittedName>
        <fullName evidence="1">Uncharacterized protein</fullName>
    </submittedName>
</protein>
<dbReference type="Pfam" id="PF18906">
    <property type="entry name" value="Phage_tube_2"/>
    <property type="match status" value="1"/>
</dbReference>
<gene>
    <name evidence="1" type="ORF">NS319_08460</name>
</gene>
<accession>A0A147HYZ6</accession>
<dbReference type="RefSeq" id="WP_058733230.1">
    <property type="nucleotide sequence ID" value="NZ_LDTD01000056.1"/>
</dbReference>